<feature type="region of interest" description="Disordered" evidence="1">
    <location>
        <begin position="71"/>
        <end position="130"/>
    </location>
</feature>
<dbReference type="Pfam" id="PF04419">
    <property type="entry name" value="SERF-like_N"/>
    <property type="match status" value="1"/>
</dbReference>
<proteinExistence type="predicted"/>
<feature type="compositionally biased region" description="Basic and acidic residues" evidence="1">
    <location>
        <begin position="100"/>
        <end position="130"/>
    </location>
</feature>
<keyword evidence="4" id="KW-1185">Reference proteome</keyword>
<feature type="domain" description="Small EDRK-rich factor-like N-terminal" evidence="2">
    <location>
        <begin position="96"/>
        <end position="130"/>
    </location>
</feature>
<dbReference type="AlphaFoldDB" id="A0A4P9WII9"/>
<protein>
    <recommendedName>
        <fullName evidence="2">Small EDRK-rich factor-like N-terminal domain-containing protein</fullName>
    </recommendedName>
</protein>
<sequence>MVGEEGQAKRPEAAPFHERLGPSRAPRQFADILFQTLLFRREPHTVGLRRLGIWGKVEPQIASTTVAHRLDTDTPNQQIHPTSVPLHPLPLRQNTMTRGNQREKAREKAQKKGEGKGLRKDDMTHAQRKE</sequence>
<dbReference type="EMBL" id="KZ995587">
    <property type="protein sequence ID" value="RKO90376.1"/>
    <property type="molecule type" value="Genomic_DNA"/>
</dbReference>
<feature type="non-terminal residue" evidence="3">
    <location>
        <position position="130"/>
    </location>
</feature>
<evidence type="ECO:0000256" key="1">
    <source>
        <dbReference type="SAM" id="MobiDB-lite"/>
    </source>
</evidence>
<name>A0A4P9WII9_9FUNG</name>
<gene>
    <name evidence="3" type="ORF">BDK51DRAFT_30444</name>
</gene>
<feature type="compositionally biased region" description="Basic and acidic residues" evidence="1">
    <location>
        <begin position="1"/>
        <end position="21"/>
    </location>
</feature>
<dbReference type="Proteomes" id="UP000269721">
    <property type="component" value="Unassembled WGS sequence"/>
</dbReference>
<organism evidence="3 4">
    <name type="scientific">Blyttiomyces helicus</name>
    <dbReference type="NCBI Taxonomy" id="388810"/>
    <lineage>
        <taxon>Eukaryota</taxon>
        <taxon>Fungi</taxon>
        <taxon>Fungi incertae sedis</taxon>
        <taxon>Chytridiomycota</taxon>
        <taxon>Chytridiomycota incertae sedis</taxon>
        <taxon>Chytridiomycetes</taxon>
        <taxon>Chytridiomycetes incertae sedis</taxon>
        <taxon>Blyttiomyces</taxon>
    </lineage>
</organism>
<evidence type="ECO:0000313" key="3">
    <source>
        <dbReference type="EMBL" id="RKO90376.1"/>
    </source>
</evidence>
<dbReference type="InterPro" id="IPR007513">
    <property type="entry name" value="SERF-like_N"/>
</dbReference>
<reference evidence="4" key="1">
    <citation type="journal article" date="2018" name="Nat. Microbiol.">
        <title>Leveraging single-cell genomics to expand the fungal tree of life.</title>
        <authorList>
            <person name="Ahrendt S.R."/>
            <person name="Quandt C.A."/>
            <person name="Ciobanu D."/>
            <person name="Clum A."/>
            <person name="Salamov A."/>
            <person name="Andreopoulos B."/>
            <person name="Cheng J.F."/>
            <person name="Woyke T."/>
            <person name="Pelin A."/>
            <person name="Henrissat B."/>
            <person name="Reynolds N.K."/>
            <person name="Benny G.L."/>
            <person name="Smith M.E."/>
            <person name="James T.Y."/>
            <person name="Grigoriev I.V."/>
        </authorList>
    </citation>
    <scope>NUCLEOTIDE SEQUENCE [LARGE SCALE GENOMIC DNA]</scope>
</reference>
<evidence type="ECO:0000313" key="4">
    <source>
        <dbReference type="Proteomes" id="UP000269721"/>
    </source>
</evidence>
<feature type="region of interest" description="Disordered" evidence="1">
    <location>
        <begin position="1"/>
        <end position="25"/>
    </location>
</feature>
<dbReference type="OrthoDB" id="18018at2759"/>
<accession>A0A4P9WII9</accession>
<evidence type="ECO:0000259" key="2">
    <source>
        <dbReference type="Pfam" id="PF04419"/>
    </source>
</evidence>